<evidence type="ECO:0000313" key="1">
    <source>
        <dbReference type="EMBL" id="EFE48559.1"/>
    </source>
</evidence>
<dbReference type="Proteomes" id="UP000005536">
    <property type="component" value="Unassembled WGS sequence"/>
</dbReference>
<protein>
    <submittedName>
        <fullName evidence="1">Uncharacterized protein</fullName>
    </submittedName>
</protein>
<gene>
    <name evidence="1" type="ORF">NEIELOOT_02533</name>
</gene>
<reference evidence="1 2" key="1">
    <citation type="submission" date="2010-02" db="EMBL/GenBank/DDBJ databases">
        <authorList>
            <person name="Weinstock G."/>
            <person name="Sodergren E."/>
            <person name="Clifton S."/>
            <person name="Fulton L."/>
            <person name="Fulton B."/>
            <person name="Courtney L."/>
            <person name="Fronick C."/>
            <person name="Harrison M."/>
            <person name="Strong C."/>
            <person name="Farmer C."/>
            <person name="Delahaunty K."/>
            <person name="Markovic C."/>
            <person name="Hall O."/>
            <person name="Minx P."/>
            <person name="Tomlinson C."/>
            <person name="Mitreva M."/>
            <person name="Nelson J."/>
            <person name="Hou S."/>
            <person name="Wollam A."/>
            <person name="Pepin K.H."/>
            <person name="Johnson M."/>
            <person name="Bhonagiri V."/>
            <person name="Zhang X."/>
            <person name="Suruliraj S."/>
            <person name="Warren W."/>
            <person name="Chinwalla A."/>
            <person name="Mardis E.R."/>
            <person name="Wilson R.K."/>
        </authorList>
    </citation>
    <scope>NUCLEOTIDE SEQUENCE [LARGE SCALE GENOMIC DNA]</scope>
    <source>
        <strain evidence="1 2">ATCC 29315</strain>
    </source>
</reference>
<dbReference type="AlphaFoldDB" id="D4DTX6"/>
<proteinExistence type="predicted"/>
<accession>D4DTX6</accession>
<sequence>MNLNLRYIMIKIKCYYYDKEIDYRCCSFLDEHDNELICFNKIFGAVLDNSGNSH</sequence>
<comment type="caution">
    <text evidence="1">The sequence shown here is derived from an EMBL/GenBank/DDBJ whole genome shotgun (WGS) entry which is preliminary data.</text>
</comment>
<name>D4DTX6_NEIEG</name>
<evidence type="ECO:0000313" key="2">
    <source>
        <dbReference type="Proteomes" id="UP000005536"/>
    </source>
</evidence>
<organism evidence="1 2">
    <name type="scientific">Neisseria elongata subsp. glycolytica ATCC 29315</name>
    <dbReference type="NCBI Taxonomy" id="546263"/>
    <lineage>
        <taxon>Bacteria</taxon>
        <taxon>Pseudomonadati</taxon>
        <taxon>Pseudomonadota</taxon>
        <taxon>Betaproteobacteria</taxon>
        <taxon>Neisseriales</taxon>
        <taxon>Neisseriaceae</taxon>
        <taxon>Neisseria</taxon>
    </lineage>
</organism>
<dbReference type="EMBL" id="ADBF01000253">
    <property type="protein sequence ID" value="EFE48559.1"/>
    <property type="molecule type" value="Genomic_DNA"/>
</dbReference>